<evidence type="ECO:0000256" key="1">
    <source>
        <dbReference type="ARBA" id="ARBA00022450"/>
    </source>
</evidence>
<evidence type="ECO:0000259" key="3">
    <source>
        <dbReference type="PROSITE" id="PS50075"/>
    </source>
</evidence>
<dbReference type="PROSITE" id="PS50075">
    <property type="entry name" value="CARRIER"/>
    <property type="match status" value="1"/>
</dbReference>
<organism evidence="4 5">
    <name type="scientific">Lachnellula suecica</name>
    <dbReference type="NCBI Taxonomy" id="602035"/>
    <lineage>
        <taxon>Eukaryota</taxon>
        <taxon>Fungi</taxon>
        <taxon>Dikarya</taxon>
        <taxon>Ascomycota</taxon>
        <taxon>Pezizomycotina</taxon>
        <taxon>Leotiomycetes</taxon>
        <taxon>Helotiales</taxon>
        <taxon>Lachnaceae</taxon>
        <taxon>Lachnellula</taxon>
    </lineage>
</organism>
<comment type="caution">
    <text evidence="4">The sequence shown here is derived from an EMBL/GenBank/DDBJ whole genome shotgun (WGS) entry which is preliminary data.</text>
</comment>
<dbReference type="Pfam" id="PF07993">
    <property type="entry name" value="NAD_binding_4"/>
    <property type="match status" value="1"/>
</dbReference>
<dbReference type="InterPro" id="IPR000873">
    <property type="entry name" value="AMP-dep_synth/lig_dom"/>
</dbReference>
<feature type="domain" description="Carrier" evidence="3">
    <location>
        <begin position="536"/>
        <end position="619"/>
    </location>
</feature>
<proteinExistence type="predicted"/>
<evidence type="ECO:0000313" key="4">
    <source>
        <dbReference type="EMBL" id="TVY83972.1"/>
    </source>
</evidence>
<dbReference type="SUPFAM" id="SSF51735">
    <property type="entry name" value="NAD(P)-binding Rossmann-fold domains"/>
    <property type="match status" value="1"/>
</dbReference>
<dbReference type="EMBL" id="QGMK01000133">
    <property type="protein sequence ID" value="TVY83972.1"/>
    <property type="molecule type" value="Genomic_DNA"/>
</dbReference>
<name>A0A8T9CFM2_9HELO</name>
<dbReference type="AlphaFoldDB" id="A0A8T9CFM2"/>
<dbReference type="InterPro" id="IPR042099">
    <property type="entry name" value="ANL_N_sf"/>
</dbReference>
<dbReference type="Proteomes" id="UP000469558">
    <property type="component" value="Unassembled WGS sequence"/>
</dbReference>
<dbReference type="InterPro" id="IPR036736">
    <property type="entry name" value="ACP-like_sf"/>
</dbReference>
<dbReference type="Pfam" id="PF23562">
    <property type="entry name" value="AMP-binding_C_3"/>
    <property type="match status" value="1"/>
</dbReference>
<dbReference type="PROSITE" id="PS00455">
    <property type="entry name" value="AMP_BINDING"/>
    <property type="match status" value="1"/>
</dbReference>
<keyword evidence="5" id="KW-1185">Reference proteome</keyword>
<protein>
    <submittedName>
        <fullName evidence="4">Non-canonical non-ribosomal peptide synthetase FUB8</fullName>
    </submittedName>
</protein>
<dbReference type="SUPFAM" id="SSF56801">
    <property type="entry name" value="Acetyl-CoA synthetase-like"/>
    <property type="match status" value="1"/>
</dbReference>
<dbReference type="InterPro" id="IPR013120">
    <property type="entry name" value="FAR_NAD-bd"/>
</dbReference>
<sequence>MEASPERPQFGERLLPQTLDEIARKTPQRIYASIPVSGDISQGFRDVSFREVANGVNYFAHQVEIIYGRSSTFETLMYVGIPDLRYVMVFLGAIKCGYKVLLPSPRNAPPTNLSLMEQTHCTKVLYSKEVGPLMTALRAGQKGLAFMEVDSIDQFVLPSANFTYDEAPAHAMKIPIVVLHSSGSTGLPKPVVMSHGTFASLDNDHNLPPVAGRKTQDFTMWYMRAGFVVMTLGPIFGLGSPVIGPPARPPTGALISQIMKQQDIRGLFVPPSIAEQLLEEPGGLELFKTLDFLCYAGGPLSYTAGVILRDVTTLRQFYGSTEFVQVQQLVPEREDFEYLEWNPHAKIRMDAAEDDAFELVILTEGKGKSPLDYHFPGITEYRTKDLIRQHPSKTGLWKFHGRRDDIIVLSNGEKFNPVPIETTLQGHPLVAGALVIGQGRFQASVFIEGRTGLNASNFLDILWPTLQVANQSSSGQARITRDKIRLATPGRPFVRAGKGTVVRKLTEKLYEEEITGLYASSDALSQSTPMLLKATFRTEHVTEFVQHVVGSVFPDVVVGDQVDLYSIGLDSLRTIEVTKSLKSELQRYRQLSELSWLDTRIVYNNPTIEQLSNKLEDLLNSSNATTSSGAEAEMRALYTKYTLDLPFTYPTFDGISRSGLIEVALVGASGFLGSNILNKLLMDSKISRVYCLSRVKPPIHPKIRFFQVDYSTFHLGLTDYEWSEVGSNCDLIFLNSWKVNFNQSLQSFENNIRNVRSFINMAGESSKASRLVFVSSVSATAKWDIFRNSPKVPERPMSIDDASSAMLMGYAQSKLVAEAILLEAGKHGLSFTILRVGQIAGSASPNNESVWPLSDWFPSTVKTSKSLGMLPKLGNIDWIPVDILVEVISELIHHDLQYSGGKTYNLVNPRSANWEDIPEPFRACCGSETKVVSVHEWLQEIKKLEFGESATTQLPMVKMLDSIELLLNPHETGSVAYEKDQAVEASPTFANTPRITSAMVVKWIQEWAL</sequence>
<dbReference type="PROSITE" id="PS00012">
    <property type="entry name" value="PHOSPHOPANTETHEINE"/>
    <property type="match status" value="1"/>
</dbReference>
<dbReference type="InterPro" id="IPR009081">
    <property type="entry name" value="PP-bd_ACP"/>
</dbReference>
<dbReference type="InterPro" id="IPR036291">
    <property type="entry name" value="NAD(P)-bd_dom_sf"/>
</dbReference>
<dbReference type="Gene3D" id="3.40.50.720">
    <property type="entry name" value="NAD(P)-binding Rossmann-like Domain"/>
    <property type="match status" value="1"/>
</dbReference>
<dbReference type="PANTHER" id="PTHR43439">
    <property type="entry name" value="PHENYLACETATE-COENZYME A LIGASE"/>
    <property type="match status" value="1"/>
</dbReference>
<keyword evidence="1" id="KW-0596">Phosphopantetheine</keyword>
<reference evidence="4 5" key="1">
    <citation type="submission" date="2018-05" db="EMBL/GenBank/DDBJ databases">
        <title>Genome sequencing and assembly of the regulated plant pathogen Lachnellula willkommii and related sister species for the development of diagnostic species identification markers.</title>
        <authorList>
            <person name="Giroux E."/>
            <person name="Bilodeau G."/>
        </authorList>
    </citation>
    <scope>NUCLEOTIDE SEQUENCE [LARGE SCALE GENOMIC DNA]</scope>
    <source>
        <strain evidence="4 5">CBS 268.59</strain>
    </source>
</reference>
<dbReference type="PANTHER" id="PTHR43439:SF2">
    <property type="entry name" value="ENZYME, PUTATIVE (JCVI)-RELATED"/>
    <property type="match status" value="1"/>
</dbReference>
<accession>A0A8T9CFM2</accession>
<evidence type="ECO:0000256" key="2">
    <source>
        <dbReference type="ARBA" id="ARBA00022553"/>
    </source>
</evidence>
<dbReference type="Gene3D" id="3.40.50.12780">
    <property type="entry name" value="N-terminal domain of ligase-like"/>
    <property type="match status" value="1"/>
</dbReference>
<gene>
    <name evidence="4" type="primary">FUB8_1</name>
    <name evidence="4" type="ORF">LSUE1_G002986</name>
</gene>
<evidence type="ECO:0000313" key="5">
    <source>
        <dbReference type="Proteomes" id="UP000469558"/>
    </source>
</evidence>
<dbReference type="SUPFAM" id="SSF47336">
    <property type="entry name" value="ACP-like"/>
    <property type="match status" value="1"/>
</dbReference>
<dbReference type="InterPro" id="IPR020845">
    <property type="entry name" value="AMP-binding_CS"/>
</dbReference>
<dbReference type="InterPro" id="IPR006162">
    <property type="entry name" value="Ppantetheine_attach_site"/>
</dbReference>
<keyword evidence="2" id="KW-0597">Phosphoprotein</keyword>
<dbReference type="OrthoDB" id="429813at2759"/>
<dbReference type="Pfam" id="PF00501">
    <property type="entry name" value="AMP-binding"/>
    <property type="match status" value="1"/>
</dbReference>
<dbReference type="InterPro" id="IPR051414">
    <property type="entry name" value="Adenylate-forming_Reductase"/>
</dbReference>